<protein>
    <recommendedName>
        <fullName evidence="5">DUF3558 domain-containing protein</fullName>
    </recommendedName>
</protein>
<dbReference type="EMBL" id="VHQG01000002">
    <property type="protein sequence ID" value="TPW75423.1"/>
    <property type="molecule type" value="Genomic_DNA"/>
</dbReference>
<dbReference type="PROSITE" id="PS51257">
    <property type="entry name" value="PROKAR_LIPOPROTEIN"/>
    <property type="match status" value="1"/>
</dbReference>
<evidence type="ECO:0000256" key="2">
    <source>
        <dbReference type="SAM" id="SignalP"/>
    </source>
</evidence>
<dbReference type="AlphaFoldDB" id="A0A506Y0K7"/>
<feature type="signal peptide" evidence="2">
    <location>
        <begin position="1"/>
        <end position="21"/>
    </location>
</feature>
<gene>
    <name evidence="3" type="ORF">FJ657_05865</name>
</gene>
<keyword evidence="4" id="KW-1185">Reference proteome</keyword>
<evidence type="ECO:0000313" key="3">
    <source>
        <dbReference type="EMBL" id="TPW75423.1"/>
    </source>
</evidence>
<organism evidence="3 4">
    <name type="scientific">Schumannella soli</name>
    <dbReference type="NCBI Taxonomy" id="2590779"/>
    <lineage>
        <taxon>Bacteria</taxon>
        <taxon>Bacillati</taxon>
        <taxon>Actinomycetota</taxon>
        <taxon>Actinomycetes</taxon>
        <taxon>Micrococcales</taxon>
        <taxon>Microbacteriaceae</taxon>
        <taxon>Schumannella</taxon>
    </lineage>
</organism>
<comment type="caution">
    <text evidence="3">The sequence shown here is derived from an EMBL/GenBank/DDBJ whole genome shotgun (WGS) entry which is preliminary data.</text>
</comment>
<proteinExistence type="predicted"/>
<feature type="compositionally biased region" description="Low complexity" evidence="1">
    <location>
        <begin position="36"/>
        <end position="53"/>
    </location>
</feature>
<accession>A0A506Y0K7</accession>
<evidence type="ECO:0000313" key="4">
    <source>
        <dbReference type="Proteomes" id="UP000316252"/>
    </source>
</evidence>
<reference evidence="3 4" key="1">
    <citation type="submission" date="2019-06" db="EMBL/GenBank/DDBJ databases">
        <authorList>
            <person name="Li F."/>
        </authorList>
    </citation>
    <scope>NUCLEOTIDE SEQUENCE [LARGE SCALE GENOMIC DNA]</scope>
    <source>
        <strain evidence="3 4">10F1D-1</strain>
    </source>
</reference>
<name>A0A506Y0K7_9MICO</name>
<dbReference type="OrthoDB" id="9856604at2"/>
<evidence type="ECO:0000256" key="1">
    <source>
        <dbReference type="SAM" id="MobiDB-lite"/>
    </source>
</evidence>
<evidence type="ECO:0008006" key="5">
    <source>
        <dbReference type="Google" id="ProtNLM"/>
    </source>
</evidence>
<feature type="chain" id="PRO_5038590542" description="DUF3558 domain-containing protein" evidence="2">
    <location>
        <begin position="22"/>
        <end position="185"/>
    </location>
</feature>
<dbReference type="Proteomes" id="UP000316252">
    <property type="component" value="Unassembled WGS sequence"/>
</dbReference>
<sequence length="185" mass="17997">MRSSSRLLLVPVVLAAAVGLAGCSLGGGAGADRSSDSSSAKSTSSKSDASPAADDAKGGCPASIVAALDAQTDATAKTTEGTVADLAFPGDAALVADACVLTVDTGSGTSVMAFVPGEAEAAAGIRTAIEAAGFTALTSDAASTFYTKDKESWVVATSDTSNPLASAFGDKFSGPIVTVMHIVTA</sequence>
<keyword evidence="2" id="KW-0732">Signal</keyword>
<feature type="region of interest" description="Disordered" evidence="1">
    <location>
        <begin position="29"/>
        <end position="55"/>
    </location>
</feature>
<dbReference type="RefSeq" id="WP_141162783.1">
    <property type="nucleotide sequence ID" value="NZ_VHQG01000002.1"/>
</dbReference>